<dbReference type="InterPro" id="IPR007842">
    <property type="entry name" value="HEPN_dom"/>
</dbReference>
<dbReference type="PANTHER" id="PTHR46919:SF2">
    <property type="entry name" value="SACSIN"/>
    <property type="match status" value="1"/>
</dbReference>
<dbReference type="Gene3D" id="1.20.120.330">
    <property type="entry name" value="Nucleotidyltransferases domain 2"/>
    <property type="match status" value="1"/>
</dbReference>
<dbReference type="PANTHER" id="PTHR46919">
    <property type="entry name" value="ZINC FINGER, C3HC4 TYPE (RING FINGER) FAMILY PROTEIN"/>
    <property type="match status" value="1"/>
</dbReference>
<evidence type="ECO:0000259" key="2">
    <source>
        <dbReference type="PROSITE" id="PS50910"/>
    </source>
</evidence>
<organism evidence="3 4">
    <name type="scientific">Pocillopora damicornis</name>
    <name type="common">Cauliflower coral</name>
    <name type="synonym">Millepora damicornis</name>
    <dbReference type="NCBI Taxonomy" id="46731"/>
    <lineage>
        <taxon>Eukaryota</taxon>
        <taxon>Metazoa</taxon>
        <taxon>Cnidaria</taxon>
        <taxon>Anthozoa</taxon>
        <taxon>Hexacorallia</taxon>
        <taxon>Scleractinia</taxon>
        <taxon>Astrocoeniina</taxon>
        <taxon>Pocilloporidae</taxon>
        <taxon>Pocillopora</taxon>
    </lineage>
</organism>
<evidence type="ECO:0000313" key="3">
    <source>
        <dbReference type="EMBL" id="RMX45638.1"/>
    </source>
</evidence>
<dbReference type="OrthoDB" id="10004892at2759"/>
<evidence type="ECO:0000256" key="1">
    <source>
        <dbReference type="SAM" id="MobiDB-lite"/>
    </source>
</evidence>
<keyword evidence="4" id="KW-1185">Reference proteome</keyword>
<feature type="domain" description="HEPN" evidence="2">
    <location>
        <begin position="494"/>
        <end position="605"/>
    </location>
</feature>
<feature type="compositionally biased region" description="Polar residues" evidence="1">
    <location>
        <begin position="465"/>
        <end position="483"/>
    </location>
</feature>
<dbReference type="SUPFAM" id="SSF46565">
    <property type="entry name" value="Chaperone J-domain"/>
    <property type="match status" value="1"/>
</dbReference>
<accession>A0A3M6TWH8</accession>
<sequence>PPVSLQKSSELVFDDSPHFLPRLRRFNQLFVVDLKRVGVKSSSSINYKDLLMRLPPSLRPQMLSQVVTEEFVDSSEGSESAVKLRIAASLERQLCSEQFFRGIVRLIRHENNENRILNEDVLASIKDRLRSIEFLGLNRIETKLVCQGVHIPDSKVEVSHFVNKVSATDGKSIWKVYVRTDVDENFFELYSAVTEVIAKACEGLLGEAVMFVQEMLRIDPRQIGSMLDRKNIRQDDTYNGSRSNPLPLPGSFIPVEDHHLLNEEFEKIAPGEFVGYEMEDPSMQQREGDATFIYAVILKEVNAQENRSLLSKYYLVNVGNDKEPQEVEFADLYKFHRLQSSPLGLSDGLEKGNTKDKEMIFKQTTEILVEAWQLPEKRRRKIVKRLFLRWHPDKNPGEKSLCNEVLQHIQEEIARLERIQGDVIDGQSCYKPFFDFWRVRAKRQHMHRENYRKNYRRMYTSSDEALRGDSSSGVPPSFCTKNPQPGEARRWLRQAEADLVAASNDLSSGNPSYEWACFKCHQSAEKALKAAQYADDAFKINRHDLRLNASRLDDSELSKLATELENRLVDSTNMRYPDRLRFPQIPKDVYSVEAAREALRLAREILQRVRNLIPK</sequence>
<comment type="caution">
    <text evidence="3">The sequence shown here is derived from an EMBL/GenBank/DDBJ whole genome shotgun (WGS) entry which is preliminary data.</text>
</comment>
<dbReference type="AlphaFoldDB" id="A0A3M6TWH8"/>
<name>A0A3M6TWH8_POCDA</name>
<dbReference type="PROSITE" id="PS50910">
    <property type="entry name" value="HEPN"/>
    <property type="match status" value="1"/>
</dbReference>
<dbReference type="Gene3D" id="1.10.287.110">
    <property type="entry name" value="DnaJ domain"/>
    <property type="match status" value="1"/>
</dbReference>
<evidence type="ECO:0000313" key="4">
    <source>
        <dbReference type="Proteomes" id="UP000275408"/>
    </source>
</evidence>
<proteinExistence type="predicted"/>
<reference evidence="3 4" key="1">
    <citation type="journal article" date="2018" name="Sci. Rep.">
        <title>Comparative analysis of the Pocillopora damicornis genome highlights role of immune system in coral evolution.</title>
        <authorList>
            <person name="Cunning R."/>
            <person name="Bay R.A."/>
            <person name="Gillette P."/>
            <person name="Baker A.C."/>
            <person name="Traylor-Knowles N."/>
        </authorList>
    </citation>
    <scope>NUCLEOTIDE SEQUENCE [LARGE SCALE GENOMIC DNA]</scope>
    <source>
        <strain evidence="3">RSMAS</strain>
        <tissue evidence="3">Whole animal</tissue>
    </source>
</reference>
<dbReference type="Proteomes" id="UP000275408">
    <property type="component" value="Unassembled WGS sequence"/>
</dbReference>
<feature type="region of interest" description="Disordered" evidence="1">
    <location>
        <begin position="465"/>
        <end position="485"/>
    </location>
</feature>
<protein>
    <recommendedName>
        <fullName evidence="2">HEPN domain-containing protein</fullName>
    </recommendedName>
</protein>
<dbReference type="InterPro" id="IPR036869">
    <property type="entry name" value="J_dom_sf"/>
</dbReference>
<dbReference type="SUPFAM" id="SSF81593">
    <property type="entry name" value="Nucleotidyltransferase substrate binding subunit/domain"/>
    <property type="match status" value="1"/>
</dbReference>
<dbReference type="SMART" id="SM00748">
    <property type="entry name" value="HEPN"/>
    <property type="match status" value="1"/>
</dbReference>
<dbReference type="EMBL" id="RCHS01002809">
    <property type="protein sequence ID" value="RMX45638.1"/>
    <property type="molecule type" value="Genomic_DNA"/>
</dbReference>
<gene>
    <name evidence="3" type="ORF">pdam_00025039</name>
</gene>
<dbReference type="Pfam" id="PF05168">
    <property type="entry name" value="HEPN"/>
    <property type="match status" value="1"/>
</dbReference>
<dbReference type="STRING" id="46731.A0A3M6TWH8"/>
<feature type="non-terminal residue" evidence="3">
    <location>
        <position position="1"/>
    </location>
</feature>